<organism evidence="6 7">
    <name type="scientific">Corallincola platygyrae</name>
    <dbReference type="NCBI Taxonomy" id="1193278"/>
    <lineage>
        <taxon>Bacteria</taxon>
        <taxon>Pseudomonadati</taxon>
        <taxon>Pseudomonadota</taxon>
        <taxon>Gammaproteobacteria</taxon>
        <taxon>Alteromonadales</taxon>
        <taxon>Psychromonadaceae</taxon>
        <taxon>Corallincola</taxon>
    </lineage>
</organism>
<dbReference type="InterPro" id="IPR036097">
    <property type="entry name" value="HisK_dim/P_sf"/>
</dbReference>
<name>A0ABW4XKF9_9GAMM</name>
<dbReference type="InterPro" id="IPR005467">
    <property type="entry name" value="His_kinase_dom"/>
</dbReference>
<keyword evidence="6" id="KW-0418">Kinase</keyword>
<keyword evidence="4" id="KW-1133">Transmembrane helix</keyword>
<feature type="transmembrane region" description="Helical" evidence="4">
    <location>
        <begin position="12"/>
        <end position="36"/>
    </location>
</feature>
<evidence type="ECO:0000259" key="5">
    <source>
        <dbReference type="PROSITE" id="PS50109"/>
    </source>
</evidence>
<keyword evidence="6" id="KW-0808">Transferase</keyword>
<keyword evidence="4" id="KW-0472">Membrane</keyword>
<dbReference type="InterPro" id="IPR036890">
    <property type="entry name" value="HATPase_C_sf"/>
</dbReference>
<keyword evidence="4" id="KW-0812">Transmembrane</keyword>
<accession>A0ABW4XKF9</accession>
<protein>
    <recommendedName>
        <fullName evidence="2">histidine kinase</fullName>
        <ecNumber evidence="2">2.7.13.3</ecNumber>
    </recommendedName>
</protein>
<dbReference type="InterPro" id="IPR004358">
    <property type="entry name" value="Sig_transdc_His_kin-like_C"/>
</dbReference>
<evidence type="ECO:0000256" key="4">
    <source>
        <dbReference type="SAM" id="Phobius"/>
    </source>
</evidence>
<dbReference type="Pfam" id="PF02518">
    <property type="entry name" value="HATPase_c"/>
    <property type="match status" value="1"/>
</dbReference>
<dbReference type="InterPro" id="IPR003661">
    <property type="entry name" value="HisK_dim/P_dom"/>
</dbReference>
<dbReference type="CDD" id="cd00082">
    <property type="entry name" value="HisKA"/>
    <property type="match status" value="1"/>
</dbReference>
<dbReference type="PRINTS" id="PR00344">
    <property type="entry name" value="BCTRLSENSOR"/>
</dbReference>
<gene>
    <name evidence="6" type="ORF">ACFSJ3_06370</name>
</gene>
<evidence type="ECO:0000256" key="1">
    <source>
        <dbReference type="ARBA" id="ARBA00000085"/>
    </source>
</evidence>
<dbReference type="Gene3D" id="1.10.287.130">
    <property type="match status" value="1"/>
</dbReference>
<evidence type="ECO:0000256" key="2">
    <source>
        <dbReference type="ARBA" id="ARBA00012438"/>
    </source>
</evidence>
<dbReference type="Gene3D" id="3.30.565.10">
    <property type="entry name" value="Histidine kinase-like ATPase, C-terminal domain"/>
    <property type="match status" value="1"/>
</dbReference>
<dbReference type="InterPro" id="IPR003594">
    <property type="entry name" value="HATPase_dom"/>
</dbReference>
<feature type="domain" description="Histidine kinase" evidence="5">
    <location>
        <begin position="402"/>
        <end position="634"/>
    </location>
</feature>
<dbReference type="EMBL" id="JBHUHT010000009">
    <property type="protein sequence ID" value="MFD2095607.1"/>
    <property type="molecule type" value="Genomic_DNA"/>
</dbReference>
<keyword evidence="3" id="KW-0597">Phosphoprotein</keyword>
<dbReference type="PANTHER" id="PTHR43065:SF47">
    <property type="match status" value="1"/>
</dbReference>
<dbReference type="Proteomes" id="UP001597380">
    <property type="component" value="Unassembled WGS sequence"/>
</dbReference>
<dbReference type="SUPFAM" id="SSF55874">
    <property type="entry name" value="ATPase domain of HSP90 chaperone/DNA topoisomerase II/histidine kinase"/>
    <property type="match status" value="1"/>
</dbReference>
<proteinExistence type="predicted"/>
<feature type="transmembrane region" description="Helical" evidence="4">
    <location>
        <begin position="281"/>
        <end position="300"/>
    </location>
</feature>
<comment type="catalytic activity">
    <reaction evidence="1">
        <text>ATP + protein L-histidine = ADP + protein N-phospho-L-histidine.</text>
        <dbReference type="EC" id="2.7.13.3"/>
    </reaction>
</comment>
<evidence type="ECO:0000256" key="3">
    <source>
        <dbReference type="ARBA" id="ARBA00022553"/>
    </source>
</evidence>
<dbReference type="PANTHER" id="PTHR43065">
    <property type="entry name" value="SENSOR HISTIDINE KINASE"/>
    <property type="match status" value="1"/>
</dbReference>
<comment type="caution">
    <text evidence="6">The sequence shown here is derived from an EMBL/GenBank/DDBJ whole genome shotgun (WGS) entry which is preliminary data.</text>
</comment>
<dbReference type="GO" id="GO:0016301">
    <property type="term" value="F:kinase activity"/>
    <property type="evidence" value="ECO:0007669"/>
    <property type="project" value="UniProtKB-KW"/>
</dbReference>
<dbReference type="SMART" id="SM00387">
    <property type="entry name" value="HATPase_c"/>
    <property type="match status" value="1"/>
</dbReference>
<keyword evidence="7" id="KW-1185">Reference proteome</keyword>
<dbReference type="SUPFAM" id="SSF47384">
    <property type="entry name" value="Homodimeric domain of signal transducing histidine kinase"/>
    <property type="match status" value="1"/>
</dbReference>
<evidence type="ECO:0000313" key="7">
    <source>
        <dbReference type="Proteomes" id="UP001597380"/>
    </source>
</evidence>
<evidence type="ECO:0000313" key="6">
    <source>
        <dbReference type="EMBL" id="MFD2095607.1"/>
    </source>
</evidence>
<dbReference type="Gene3D" id="6.10.340.10">
    <property type="match status" value="1"/>
</dbReference>
<reference evidence="7" key="1">
    <citation type="journal article" date="2019" name="Int. J. Syst. Evol. Microbiol.">
        <title>The Global Catalogue of Microorganisms (GCM) 10K type strain sequencing project: providing services to taxonomists for standard genome sequencing and annotation.</title>
        <authorList>
            <consortium name="The Broad Institute Genomics Platform"/>
            <consortium name="The Broad Institute Genome Sequencing Center for Infectious Disease"/>
            <person name="Wu L."/>
            <person name="Ma J."/>
        </authorList>
    </citation>
    <scope>NUCLEOTIDE SEQUENCE [LARGE SCALE GENOMIC DNA]</scope>
    <source>
        <strain evidence="7">CGMCC 1.10992</strain>
    </source>
</reference>
<sequence>MKQENQKQPHLSRTLVIVIAAFALIPALILSGAFVYTLNKTLIEDSELQAELQAKAVGDLVVSVFDRLMEDLVDVAADHNVAQSARSGAFSGYATDLLQRRIIRSREGIGAVIFDRNLTVAEAEPVELLLNDYSIFDNQIAGFLRRNSVIKEPAPIELVYEDSEELNLEQEPGAPKDQLAFITPLHLPTLIEAPASTLTGALLVIVDRKALVENIRKDLGSAALLSIKLGGKDIFSSSKQRKDFSTFTFTEQLNTGLEISVEVGVPLEIVQNRVNETIRHLILMLCSSLLALLFLSIAVAKRLLTPFRQLSRLVARISLGEYSQSSMDVKFKEPAQLLALVNRLTSRVIEDQAELESKVMERTELLRSTNDELSDTLDQLTQLQSHLVESETNAQLGQLVAGVAHEINTPLGISLTATTTLIDDLKKIRAIFDSNKLKRSDLEKHFALSDEALTLLEYNLNRGAELVRTFKEVSVDQSSGQRREFLLKSYLEEVVASLKAETKRHNIEFRISGDDKLSIDSYPGAYSHIFSNFILNSLKHGFTEAARSYLIAISFVLDGDLLHIEYTDNGTGMSDDVLDKMFKPFFTTGRNAGCTGLGMHIVYNMVTQRLGGTIRASHNVGRGACFHLIVPLVAPEHKN</sequence>
<dbReference type="PROSITE" id="PS50109">
    <property type="entry name" value="HIS_KIN"/>
    <property type="match status" value="1"/>
</dbReference>
<dbReference type="EC" id="2.7.13.3" evidence="2"/>
<dbReference type="RefSeq" id="WP_345340321.1">
    <property type="nucleotide sequence ID" value="NZ_BAABLI010000014.1"/>
</dbReference>